<dbReference type="InterPro" id="IPR039805">
    <property type="entry name" value="CUE_CUED2"/>
</dbReference>
<comment type="subcellular location">
    <subcellularLocation>
        <location evidence="2">Cytoplasm</location>
    </subcellularLocation>
    <subcellularLocation>
        <location evidence="1">Nucleus</location>
    </subcellularLocation>
</comment>
<evidence type="ECO:0000256" key="3">
    <source>
        <dbReference type="ARBA" id="ARBA00006106"/>
    </source>
</evidence>
<dbReference type="PANTHER" id="PTHR12493:SF0">
    <property type="entry name" value="CUE DOMAIN-CONTAINING PROTEIN 2"/>
    <property type="match status" value="1"/>
</dbReference>
<evidence type="ECO:0000256" key="2">
    <source>
        <dbReference type="ARBA" id="ARBA00004496"/>
    </source>
</evidence>
<dbReference type="GO" id="GO:0005634">
    <property type="term" value="C:nucleus"/>
    <property type="evidence" value="ECO:0007669"/>
    <property type="project" value="UniProtKB-SubCell"/>
</dbReference>
<evidence type="ECO:0000256" key="1">
    <source>
        <dbReference type="ARBA" id="ARBA00004123"/>
    </source>
</evidence>
<dbReference type="EMBL" id="JAACNH010000008">
    <property type="protein sequence ID" value="KAG8435117.1"/>
    <property type="molecule type" value="Genomic_DNA"/>
</dbReference>
<dbReference type="AlphaFoldDB" id="A0A8T2IYB1"/>
<evidence type="ECO:0000256" key="5">
    <source>
        <dbReference type="ARBA" id="ARBA00022786"/>
    </source>
</evidence>
<keyword evidence="5" id="KW-0833">Ubl conjugation pathway</keyword>
<evidence type="ECO:0000313" key="9">
    <source>
        <dbReference type="Proteomes" id="UP000812440"/>
    </source>
</evidence>
<evidence type="ECO:0000256" key="6">
    <source>
        <dbReference type="ARBA" id="ARBA00023242"/>
    </source>
</evidence>
<reference evidence="8" key="1">
    <citation type="thesis" date="2020" institute="ProQuest LLC" country="789 East Eisenhower Parkway, Ann Arbor, MI, USA">
        <title>Comparative Genomics and Chromosome Evolution.</title>
        <authorList>
            <person name="Mudd A.B."/>
        </authorList>
    </citation>
    <scope>NUCLEOTIDE SEQUENCE</scope>
    <source>
        <strain evidence="8">Female2</strain>
        <tissue evidence="8">Blood</tissue>
    </source>
</reference>
<proteinExistence type="inferred from homology"/>
<evidence type="ECO:0000313" key="8">
    <source>
        <dbReference type="EMBL" id="KAG8435116.1"/>
    </source>
</evidence>
<dbReference type="OrthoDB" id="10060331at2759"/>
<dbReference type="PANTHER" id="PTHR12493">
    <property type="entry name" value="CUE DOMAIN CONTAINING 2"/>
    <property type="match status" value="1"/>
</dbReference>
<keyword evidence="4" id="KW-0963">Cytoplasm</keyword>
<dbReference type="GO" id="GO:0005737">
    <property type="term" value="C:cytoplasm"/>
    <property type="evidence" value="ECO:0007669"/>
    <property type="project" value="UniProtKB-SubCell"/>
</dbReference>
<dbReference type="Proteomes" id="UP000812440">
    <property type="component" value="Chromosome 7"/>
</dbReference>
<name>A0A8T2IYB1_9PIPI</name>
<evidence type="ECO:0008006" key="10">
    <source>
        <dbReference type="Google" id="ProtNLM"/>
    </source>
</evidence>
<sequence length="273" mass="31092">MSLEKIIRKSLTSFIQFHIPDADLSSMDEVFFMYITGVLEELGSQDSSEEDFDMESFVEVFEGYVPGFSEISSEKVYEMLFELSGRLSEARNNENTSEKTTVEVSFTTPTNSSKESKEKKLTEPLEGAVAQAKDDLKNSVDLLLEIFPSCTVSQAQTALSMAKGDLEDAVQIIAEKKDVFECPTVSKDLHGAPKLEDVKGFILEKYMMFDSEEDKKTYRPLAPKEAPKKMIRYIDNQVVSTKGERYKDLKKPESEEMKKTYINLKPARKYKFH</sequence>
<feature type="compositionally biased region" description="Basic and acidic residues" evidence="7">
    <location>
        <begin position="90"/>
        <end position="101"/>
    </location>
</feature>
<protein>
    <recommendedName>
        <fullName evidence="10">CUE domain-containing protein 2</fullName>
    </recommendedName>
</protein>
<evidence type="ECO:0000256" key="4">
    <source>
        <dbReference type="ARBA" id="ARBA00022490"/>
    </source>
</evidence>
<comment type="caution">
    <text evidence="8">The sequence shown here is derived from an EMBL/GenBank/DDBJ whole genome shotgun (WGS) entry which is preliminary data.</text>
</comment>
<evidence type="ECO:0000256" key="7">
    <source>
        <dbReference type="SAM" id="MobiDB-lite"/>
    </source>
</evidence>
<feature type="region of interest" description="Disordered" evidence="7">
    <location>
        <begin position="90"/>
        <end position="122"/>
    </location>
</feature>
<accession>A0A8T2IYB1</accession>
<organism evidence="8 9">
    <name type="scientific">Hymenochirus boettgeri</name>
    <name type="common">Congo dwarf clawed frog</name>
    <dbReference type="NCBI Taxonomy" id="247094"/>
    <lineage>
        <taxon>Eukaryota</taxon>
        <taxon>Metazoa</taxon>
        <taxon>Chordata</taxon>
        <taxon>Craniata</taxon>
        <taxon>Vertebrata</taxon>
        <taxon>Euteleostomi</taxon>
        <taxon>Amphibia</taxon>
        <taxon>Batrachia</taxon>
        <taxon>Anura</taxon>
        <taxon>Pipoidea</taxon>
        <taxon>Pipidae</taxon>
        <taxon>Pipinae</taxon>
        <taxon>Hymenochirus</taxon>
    </lineage>
</organism>
<dbReference type="CDD" id="cd14367">
    <property type="entry name" value="CUE_CUED2"/>
    <property type="match status" value="1"/>
</dbReference>
<keyword evidence="6" id="KW-0539">Nucleus</keyword>
<keyword evidence="9" id="KW-1185">Reference proteome</keyword>
<dbReference type="EMBL" id="JAACNH010000008">
    <property type="protein sequence ID" value="KAG8435116.1"/>
    <property type="molecule type" value="Genomic_DNA"/>
</dbReference>
<dbReference type="EMBL" id="JAACNH010000008">
    <property type="protein sequence ID" value="KAG8435115.1"/>
    <property type="molecule type" value="Genomic_DNA"/>
</dbReference>
<gene>
    <name evidence="8" type="ORF">GDO86_013171</name>
</gene>
<comment type="similarity">
    <text evidence="3">Belongs to the CUEDC2 family.</text>
</comment>